<reference evidence="5 6" key="1">
    <citation type="journal article" date="2020" name="Cell">
        <title>Large-Scale Comparative Analyses of Tick Genomes Elucidate Their Genetic Diversity and Vector Capacities.</title>
        <authorList>
            <consortium name="Tick Genome and Microbiome Consortium (TIGMIC)"/>
            <person name="Jia N."/>
            <person name="Wang J."/>
            <person name="Shi W."/>
            <person name="Du L."/>
            <person name="Sun Y."/>
            <person name="Zhan W."/>
            <person name="Jiang J.F."/>
            <person name="Wang Q."/>
            <person name="Zhang B."/>
            <person name="Ji P."/>
            <person name="Bell-Sakyi L."/>
            <person name="Cui X.M."/>
            <person name="Yuan T.T."/>
            <person name="Jiang B.G."/>
            <person name="Yang W.F."/>
            <person name="Lam T.T."/>
            <person name="Chang Q.C."/>
            <person name="Ding S.J."/>
            <person name="Wang X.J."/>
            <person name="Zhu J.G."/>
            <person name="Ruan X.D."/>
            <person name="Zhao L."/>
            <person name="Wei J.T."/>
            <person name="Ye R.Z."/>
            <person name="Que T.C."/>
            <person name="Du C.H."/>
            <person name="Zhou Y.H."/>
            <person name="Cheng J.X."/>
            <person name="Dai P.F."/>
            <person name="Guo W.B."/>
            <person name="Han X.H."/>
            <person name="Huang E.J."/>
            <person name="Li L.F."/>
            <person name="Wei W."/>
            <person name="Gao Y.C."/>
            <person name="Liu J.Z."/>
            <person name="Shao H.Z."/>
            <person name="Wang X."/>
            <person name="Wang C.C."/>
            <person name="Yang T.C."/>
            <person name="Huo Q.B."/>
            <person name="Li W."/>
            <person name="Chen H.Y."/>
            <person name="Chen S.E."/>
            <person name="Zhou L.G."/>
            <person name="Ni X.B."/>
            <person name="Tian J.H."/>
            <person name="Sheng Y."/>
            <person name="Liu T."/>
            <person name="Pan Y.S."/>
            <person name="Xia L.Y."/>
            <person name="Li J."/>
            <person name="Zhao F."/>
            <person name="Cao W.C."/>
        </authorList>
    </citation>
    <scope>NUCLEOTIDE SEQUENCE [LARGE SCALE GENOMIC DNA]</scope>
    <source>
        <strain evidence="5">HaeL-2018</strain>
    </source>
</reference>
<dbReference type="Gene3D" id="3.40.390.10">
    <property type="entry name" value="Collagenase (Catalytic Domain)"/>
    <property type="match status" value="1"/>
</dbReference>
<accession>A0A9J6GKE9</accession>
<feature type="compositionally biased region" description="Polar residues" evidence="2">
    <location>
        <begin position="102"/>
        <end position="112"/>
    </location>
</feature>
<dbReference type="PANTHER" id="PTHR11733">
    <property type="entry name" value="ZINC METALLOPROTEASE FAMILY M13 NEPRILYSIN-RELATED"/>
    <property type="match status" value="1"/>
</dbReference>
<comment type="similarity">
    <text evidence="1">Belongs to the peptidase M13 family.</text>
</comment>
<comment type="caution">
    <text evidence="5">The sequence shown here is derived from an EMBL/GenBank/DDBJ whole genome shotgun (WGS) entry which is preliminary data.</text>
</comment>
<evidence type="ECO:0000313" key="6">
    <source>
        <dbReference type="Proteomes" id="UP000821853"/>
    </source>
</evidence>
<feature type="compositionally biased region" description="Basic and acidic residues" evidence="2">
    <location>
        <begin position="691"/>
        <end position="701"/>
    </location>
</feature>
<dbReference type="SUPFAM" id="SSF55486">
    <property type="entry name" value="Metalloproteases ('zincins'), catalytic domain"/>
    <property type="match status" value="1"/>
</dbReference>
<gene>
    <name evidence="5" type="ORF">HPB48_007969</name>
</gene>
<keyword evidence="3" id="KW-1133">Transmembrane helix</keyword>
<name>A0A9J6GKE9_HAELO</name>
<feature type="compositionally biased region" description="Polar residues" evidence="2">
    <location>
        <begin position="132"/>
        <end position="142"/>
    </location>
</feature>
<dbReference type="GO" id="GO:0005886">
    <property type="term" value="C:plasma membrane"/>
    <property type="evidence" value="ECO:0007669"/>
    <property type="project" value="TreeGrafter"/>
</dbReference>
<dbReference type="InterPro" id="IPR008753">
    <property type="entry name" value="Peptidase_M13_N"/>
</dbReference>
<feature type="transmembrane region" description="Helical" evidence="3">
    <location>
        <begin position="1003"/>
        <end position="1026"/>
    </location>
</feature>
<feature type="compositionally biased region" description="Polar residues" evidence="2">
    <location>
        <begin position="894"/>
        <end position="913"/>
    </location>
</feature>
<feature type="compositionally biased region" description="Basic and acidic residues" evidence="2">
    <location>
        <begin position="463"/>
        <end position="490"/>
    </location>
</feature>
<dbReference type="OrthoDB" id="6489926at2759"/>
<evidence type="ECO:0000313" key="5">
    <source>
        <dbReference type="EMBL" id="KAH9375337.1"/>
    </source>
</evidence>
<dbReference type="PROSITE" id="PS51885">
    <property type="entry name" value="NEPRILYSIN"/>
    <property type="match status" value="1"/>
</dbReference>
<dbReference type="OMA" id="ESHIAPW"/>
<dbReference type="Pfam" id="PF05649">
    <property type="entry name" value="Peptidase_M13_N"/>
    <property type="match status" value="1"/>
</dbReference>
<dbReference type="InterPro" id="IPR024079">
    <property type="entry name" value="MetalloPept_cat_dom_sf"/>
</dbReference>
<dbReference type="InterPro" id="IPR000718">
    <property type="entry name" value="Peptidase_M13"/>
</dbReference>
<feature type="compositionally biased region" description="Basic residues" evidence="2">
    <location>
        <begin position="965"/>
        <end position="994"/>
    </location>
</feature>
<feature type="region of interest" description="Disordered" evidence="2">
    <location>
        <begin position="1"/>
        <end position="840"/>
    </location>
</feature>
<dbReference type="GO" id="GO:0004222">
    <property type="term" value="F:metalloendopeptidase activity"/>
    <property type="evidence" value="ECO:0007669"/>
    <property type="project" value="InterPro"/>
</dbReference>
<proteinExistence type="inferred from homology"/>
<dbReference type="PANTHER" id="PTHR11733:SF241">
    <property type="entry name" value="GH26575P-RELATED"/>
    <property type="match status" value="1"/>
</dbReference>
<dbReference type="VEuPathDB" id="VectorBase:HLOH_054734"/>
<feature type="compositionally biased region" description="Basic and acidic residues" evidence="2">
    <location>
        <begin position="586"/>
        <end position="597"/>
    </location>
</feature>
<evidence type="ECO:0000256" key="3">
    <source>
        <dbReference type="SAM" id="Phobius"/>
    </source>
</evidence>
<feature type="compositionally biased region" description="Basic and acidic residues" evidence="2">
    <location>
        <begin position="653"/>
        <end position="665"/>
    </location>
</feature>
<feature type="compositionally biased region" description="Polar residues" evidence="2">
    <location>
        <begin position="80"/>
        <end position="92"/>
    </location>
</feature>
<feature type="domain" description="Peptidase M13 N-terminal" evidence="4">
    <location>
        <begin position="1073"/>
        <end position="1438"/>
    </location>
</feature>
<dbReference type="Gene3D" id="1.10.1380.10">
    <property type="entry name" value="Neutral endopeptidase , domain2"/>
    <property type="match status" value="1"/>
</dbReference>
<keyword evidence="6" id="KW-1185">Reference proteome</keyword>
<evidence type="ECO:0000256" key="1">
    <source>
        <dbReference type="ARBA" id="ARBA00007357"/>
    </source>
</evidence>
<feature type="compositionally biased region" description="Low complexity" evidence="2">
    <location>
        <begin position="1"/>
        <end position="25"/>
    </location>
</feature>
<evidence type="ECO:0000256" key="2">
    <source>
        <dbReference type="SAM" id="MobiDB-lite"/>
    </source>
</evidence>
<dbReference type="Proteomes" id="UP000821853">
    <property type="component" value="Chromosome 5"/>
</dbReference>
<dbReference type="EMBL" id="JABSTR010000007">
    <property type="protein sequence ID" value="KAH9375337.1"/>
    <property type="molecule type" value="Genomic_DNA"/>
</dbReference>
<protein>
    <recommendedName>
        <fullName evidence="4">Peptidase M13 N-terminal domain-containing protein</fullName>
    </recommendedName>
</protein>
<feature type="compositionally biased region" description="Basic and acidic residues" evidence="2">
    <location>
        <begin position="879"/>
        <end position="892"/>
    </location>
</feature>
<dbReference type="InterPro" id="IPR042089">
    <property type="entry name" value="Peptidase_M13_dom_2"/>
</dbReference>
<feature type="compositionally biased region" description="Basic residues" evidence="2">
    <location>
        <begin position="144"/>
        <end position="156"/>
    </location>
</feature>
<sequence length="1553" mass="168798">MSPVSSHSPAAPAKAVAASGVKAPARPYGKASPVAKMEVEPTPRMKPPGKKNAKAPLAAATMTEATSGTKARARKDGKAPSSTKTEPTSRTKTSAKERGRTRSQPSHTSQAREPSKTPDKKARKDGNALTAGATNTEPTSGTKKPAKQGGKTRSKPSHTSQAPEPSKAPDERATEVVPPALSGILPVLASDTPEENEKLLWDYSPPPPPKTPQFKAKKTSGTIKTRKLSQDLPSEKPEKLAKQVTKPPGRKPSIGKAAPPKVENIPEDKPVRSKPGVTQPVTALEGLRDKRDQKQPEVAKGSQEPKRKPSQERPKLAAGGKTRSQPSHMSLGPEPSESPDEKETGAVPPASPGIRPINISVTPEENEEMLSDYNPPPPLKTPQLKAKDTSGTAGTRKVNQELPSRKPASQETEKLAKQETKPPGRKPSTKKAALSKAANVPEDKPVRSKPGVTLSTTAPEGLPAKRDQKQPEVAKGFKEPKRKPSQERPKLAAGGKTRSQPSHMSLGPEPSEAPDEKATEVVPPASPGIRPVIVSVTPEENEKMLWDYSPPPPPKTPHLKAKDTSGTAETRKLSRELPSQKSACQEPEKLAKQETKPPRKTPSTKKAAPSKVTNVPEDKPVRSKPGVTEPATAPEGLPEQRDQEQPEVAKGSQELKRKPSQERPKLAAGRKATQKPASRRASLDQTGTDLADQKPPSRRESLAQPGKDLAAQKPPSRRASLAKPGTDMADEKPPSRRASLANLEQIWRRKSHHQGGQAWPTGTDLAAKATSRRASLANRGTDLAAQKPPSRRASLAQPGTDLAAQKPPSRRESLAQRGRAGTASVVPGGVASPELDVDFRPYRASVQPFRGDRLFHVTAARKIDPETGGSIGSSQPPKTKKELKPPKVEVHPETPSSPSPNVAETLSPSSPTVQHEPDKNKEAIHEKCAKHKNETSSQYARRKARVKARAAAKAKARTQAAKKEALKRKHEVKGKKSASKRAKKRQRKERRKPGHRTESHTPFLVPLCLCLLILLIILLLLLYFFWWRQREVTTTTHPGSTTDHIPDQYYCSSDFCNAEAAYLKSLLSNSRAPCDNFYEYVCDVWRKSHPVPGNGAGGVVSTDTILQDKLADELEPILLGMQDADVKVAADLHGACTDRTKLGQDGDKVVEAARKLFSGWAIREWPVLRADAVTTSDAWSFAGELVRDLNVAALVSVSVGVSPENLEVASVELGKPRLVFSCNDASRQAVKELFSGAIEEIMSRFAKPSSSIGSSEVEDVMRVFIRLGSSPALSSSPDTGPLVYYSVRLIELDSGYKNLVERVFGNIITVDGTTAVVLKASDYLRNHLVAAMQELKPHAVANYLGFMALARMAPFFPDKFAAFRQIFAKDVFDRTVPDTSQTKTFCLLAVQLVLPSCVAKAASQLRHLLDTSVPLSEWMSRIENSFRRHHERVAWIDELSALIVRYRLGWNSTASLAHGDYSGQCAPSPHEIPRRSDHPLLFFYQVSVLQEQKRLQAVRKSGPEVRVMRDRQVSDLATVPEYDALRQTVGVPMALFNTSVPSNATMFAFHLSR</sequence>
<organism evidence="5 6">
    <name type="scientific">Haemaphysalis longicornis</name>
    <name type="common">Bush tick</name>
    <dbReference type="NCBI Taxonomy" id="44386"/>
    <lineage>
        <taxon>Eukaryota</taxon>
        <taxon>Metazoa</taxon>
        <taxon>Ecdysozoa</taxon>
        <taxon>Arthropoda</taxon>
        <taxon>Chelicerata</taxon>
        <taxon>Arachnida</taxon>
        <taxon>Acari</taxon>
        <taxon>Parasitiformes</taxon>
        <taxon>Ixodida</taxon>
        <taxon>Ixodoidea</taxon>
        <taxon>Ixodidae</taxon>
        <taxon>Haemaphysalinae</taxon>
        <taxon>Haemaphysalis</taxon>
    </lineage>
</organism>
<dbReference type="GO" id="GO:0016485">
    <property type="term" value="P:protein processing"/>
    <property type="evidence" value="ECO:0007669"/>
    <property type="project" value="TreeGrafter"/>
</dbReference>
<keyword evidence="3" id="KW-0472">Membrane</keyword>
<feature type="compositionally biased region" description="Basic and acidic residues" evidence="2">
    <location>
        <begin position="915"/>
        <end position="934"/>
    </location>
</feature>
<feature type="compositionally biased region" description="Basic and acidic residues" evidence="2">
    <location>
        <begin position="113"/>
        <end position="126"/>
    </location>
</feature>
<keyword evidence="3" id="KW-0812">Transmembrane</keyword>
<evidence type="ECO:0000259" key="4">
    <source>
        <dbReference type="Pfam" id="PF05649"/>
    </source>
</evidence>
<feature type="compositionally biased region" description="Basic and acidic residues" evidence="2">
    <location>
        <begin position="411"/>
        <end position="422"/>
    </location>
</feature>
<feature type="compositionally biased region" description="Basic residues" evidence="2">
    <location>
        <begin position="940"/>
        <end position="956"/>
    </location>
</feature>
<feature type="region of interest" description="Disordered" evidence="2">
    <location>
        <begin position="860"/>
        <end position="998"/>
    </location>
</feature>
<feature type="compositionally biased region" description="Basic and acidic residues" evidence="2">
    <location>
        <begin position="286"/>
        <end position="315"/>
    </location>
</feature>